<gene>
    <name evidence="1" type="ORF">XBKB1_1240025</name>
</gene>
<proteinExistence type="predicted"/>
<dbReference type="RefSeq" id="WP_038194669.1">
    <property type="nucleotide sequence ID" value="NZ_CAWLXS010000122.1"/>
</dbReference>
<sequence>MTGNKNDKLTVNISEKANLIIGQSFILTVTLKTKKPINKSNTNLIFTGASPNIVVPSAPLPLKLDENNNTLATYTTILTVSDNPSVIRENDSIKFIIKANGSDADSFELKGTARKINPSSLSLMLDRVFLDTPNQNIDPTNKGTSVTTVLLDNLGKTLGNTPIFIVSQIPANLLDCLILKDDKRTPILPQQMGSGFIGLPINSDPDGNIKFYIVPQKSNSMVLELQSLIPNVGFPVPATSPLFIVNTEIPSFIDTIPGPNIMGGFPGPLISDGGEPNFYVGVFDYPNANSGDYILFFTQQINQNNAVRNYSGHYVTVGNPNTELGSEKYFYSLPYDIFEIGTPYVFNYVVLLGKGAASLTSIPEPVTYMGGATYSPDTTVKRDYDPCMVYSSLGVLNRRPMAQGSTIGYDSIKKYLDNPNIGTLTPVTGLFIEVVGGNDSTVKVPLGAKVTLNMYIQAANRNIHQPVGTQIIKPTKDPKTNRYSAIFHIKMKDLVNITGGAGSIWFDYEFGTESNKGYGKIWAGGIDTRSENISGNNN</sequence>
<accession>A0A077PND5</accession>
<dbReference type="EMBL" id="CBSZ010000029">
    <property type="protein sequence ID" value="CDH22588.1"/>
    <property type="molecule type" value="Genomic_DNA"/>
</dbReference>
<reference evidence="1" key="1">
    <citation type="submission" date="2013-07" db="EMBL/GenBank/DDBJ databases">
        <title>Sub-species coevolution in mutualistic symbiosis.</title>
        <authorList>
            <person name="Murfin K."/>
            <person name="Klassen J."/>
            <person name="Lee M."/>
            <person name="Forst S."/>
            <person name="Stock P."/>
            <person name="Goodrich-Blair H."/>
        </authorList>
    </citation>
    <scope>NUCLEOTIDE SEQUENCE [LARGE SCALE GENOMIC DNA]</scope>
    <source>
        <strain evidence="1">Kraussei Becker Underwood</strain>
    </source>
</reference>
<comment type="caution">
    <text evidence="1">The sequence shown here is derived from an EMBL/GenBank/DDBJ whole genome shotgun (WGS) entry which is preliminary data.</text>
</comment>
<evidence type="ECO:0000313" key="1">
    <source>
        <dbReference type="EMBL" id="CDH22588.1"/>
    </source>
</evidence>
<evidence type="ECO:0000313" key="2">
    <source>
        <dbReference type="Proteomes" id="UP000028493"/>
    </source>
</evidence>
<dbReference type="Proteomes" id="UP000028493">
    <property type="component" value="Unassembled WGS sequence"/>
</dbReference>
<organism evidence="1 2">
    <name type="scientific">Xenorhabdus bovienii str. kraussei Becker Underwood</name>
    <dbReference type="NCBI Taxonomy" id="1398204"/>
    <lineage>
        <taxon>Bacteria</taxon>
        <taxon>Pseudomonadati</taxon>
        <taxon>Pseudomonadota</taxon>
        <taxon>Gammaproteobacteria</taxon>
        <taxon>Enterobacterales</taxon>
        <taxon>Morganellaceae</taxon>
        <taxon>Xenorhabdus</taxon>
    </lineage>
</organism>
<protein>
    <submittedName>
        <fullName evidence="1">Uncharacterized protein</fullName>
    </submittedName>
</protein>
<dbReference type="HOGENOM" id="CLU_027425_0_0_6"/>
<dbReference type="AlphaFoldDB" id="A0A077PND5"/>
<name>A0A077PND5_XENBV</name>